<dbReference type="InterPro" id="IPR057670">
    <property type="entry name" value="SH3_retrovirus"/>
</dbReference>
<feature type="region of interest" description="Disordered" evidence="1">
    <location>
        <begin position="1"/>
        <end position="22"/>
    </location>
</feature>
<evidence type="ECO:0000256" key="1">
    <source>
        <dbReference type="SAM" id="MobiDB-lite"/>
    </source>
</evidence>
<proteinExistence type="predicted"/>
<reference evidence="3 4" key="1">
    <citation type="submission" date="2023-10" db="EMBL/GenBank/DDBJ databases">
        <title>Genomes of two closely related lineages of the louse Polyplax serrata with different host specificities.</title>
        <authorList>
            <person name="Martinu J."/>
            <person name="Tarabai H."/>
            <person name="Stefka J."/>
            <person name="Hypsa V."/>
        </authorList>
    </citation>
    <scope>NUCLEOTIDE SEQUENCE [LARGE SCALE GENOMIC DNA]</scope>
    <source>
        <strain evidence="3">HR10_N</strain>
    </source>
</reference>
<dbReference type="Proteomes" id="UP001372834">
    <property type="component" value="Unassembled WGS sequence"/>
</dbReference>
<dbReference type="AlphaFoldDB" id="A0AAN8NYR3"/>
<evidence type="ECO:0000259" key="2">
    <source>
        <dbReference type="Pfam" id="PF25597"/>
    </source>
</evidence>
<sequence>MLHSTLQTPPSGAQFLTEKSPRMKRGLVENQTSMTQVSKDIQMHCMYMYISKYLREWKFGEMSEKFTFIGHGTRGYLLWDSHRDKTVYERNVKFIERERRTRQGKKN</sequence>
<organism evidence="3 4">
    <name type="scientific">Polyplax serrata</name>
    <name type="common">Common mouse louse</name>
    <dbReference type="NCBI Taxonomy" id="468196"/>
    <lineage>
        <taxon>Eukaryota</taxon>
        <taxon>Metazoa</taxon>
        <taxon>Ecdysozoa</taxon>
        <taxon>Arthropoda</taxon>
        <taxon>Hexapoda</taxon>
        <taxon>Insecta</taxon>
        <taxon>Pterygota</taxon>
        <taxon>Neoptera</taxon>
        <taxon>Paraneoptera</taxon>
        <taxon>Psocodea</taxon>
        <taxon>Troctomorpha</taxon>
        <taxon>Phthiraptera</taxon>
        <taxon>Anoplura</taxon>
        <taxon>Polyplacidae</taxon>
        <taxon>Polyplax</taxon>
    </lineage>
</organism>
<protein>
    <recommendedName>
        <fullName evidence="2">Retroviral polymerase SH3-like domain-containing protein</fullName>
    </recommendedName>
</protein>
<dbReference type="EMBL" id="JAWJWE010000036">
    <property type="protein sequence ID" value="KAK6628564.1"/>
    <property type="molecule type" value="Genomic_DNA"/>
</dbReference>
<name>A0AAN8NYR3_POLSC</name>
<gene>
    <name evidence="3" type="ORF">RUM43_002379</name>
</gene>
<dbReference type="Pfam" id="PF25597">
    <property type="entry name" value="SH3_retrovirus"/>
    <property type="match status" value="1"/>
</dbReference>
<evidence type="ECO:0000313" key="3">
    <source>
        <dbReference type="EMBL" id="KAK6628564.1"/>
    </source>
</evidence>
<feature type="compositionally biased region" description="Polar residues" evidence="1">
    <location>
        <begin position="1"/>
        <end position="11"/>
    </location>
</feature>
<feature type="domain" description="Retroviral polymerase SH3-like" evidence="2">
    <location>
        <begin position="47"/>
        <end position="99"/>
    </location>
</feature>
<accession>A0AAN8NYR3</accession>
<comment type="caution">
    <text evidence="3">The sequence shown here is derived from an EMBL/GenBank/DDBJ whole genome shotgun (WGS) entry which is preliminary data.</text>
</comment>
<evidence type="ECO:0000313" key="4">
    <source>
        <dbReference type="Proteomes" id="UP001372834"/>
    </source>
</evidence>